<keyword evidence="1 3" id="KW-0808">Transferase</keyword>
<gene>
    <name evidence="3" type="ORF">CSB45_13050</name>
</gene>
<organism evidence="3 4">
    <name type="scientific">candidate division KSB3 bacterium</name>
    <dbReference type="NCBI Taxonomy" id="2044937"/>
    <lineage>
        <taxon>Bacteria</taxon>
        <taxon>candidate division KSB3</taxon>
    </lineage>
</organism>
<sequence>MKIHQVLPCLSYGDAIGNHTLEIQRILRRWGYESSIFADDIHEAMRPFAKSYTRLKGRELRDAVLMYHFSVGSPVSDFVKALPNRKILIYHNITPGDFFRGYEESIRDVLEQGRKELLDFVDLCETAVGDSEFNRLELEALGFPHSSVLPIILDFDKYTRQPDKKVLERYQDGQRNIIFVGRLAPNKRQEDIIHAFALYKRYVNSASRLLLIGAGGIERYDLMLDEFIRGLALDDVHITGRVSDDELAAYYQVADLLLCMSEHEGFCVPMVEAMYSDLPILACHSTSIPYTLGESGVLIHEKCYEKIAEMIDLMIENQAFRQGILKAQRRRFSYFKRDHVEQILKRVLAQLGL</sequence>
<dbReference type="SUPFAM" id="SSF53756">
    <property type="entry name" value="UDP-Glycosyltransferase/glycogen phosphorylase"/>
    <property type="match status" value="1"/>
</dbReference>
<dbReference type="InterPro" id="IPR001296">
    <property type="entry name" value="Glyco_trans_1"/>
</dbReference>
<accession>A0A2G6E1P5</accession>
<dbReference type="AlphaFoldDB" id="A0A2G6E1P5"/>
<dbReference type="EMBL" id="PDPS01000039">
    <property type="protein sequence ID" value="PID56023.1"/>
    <property type="molecule type" value="Genomic_DNA"/>
</dbReference>
<dbReference type="GO" id="GO:0009103">
    <property type="term" value="P:lipopolysaccharide biosynthetic process"/>
    <property type="evidence" value="ECO:0007669"/>
    <property type="project" value="TreeGrafter"/>
</dbReference>
<dbReference type="CDD" id="cd03801">
    <property type="entry name" value="GT4_PimA-like"/>
    <property type="match status" value="1"/>
</dbReference>
<comment type="caution">
    <text evidence="3">The sequence shown here is derived from an EMBL/GenBank/DDBJ whole genome shotgun (WGS) entry which is preliminary data.</text>
</comment>
<protein>
    <submittedName>
        <fullName evidence="3">Glycosyltransferase</fullName>
    </submittedName>
</protein>
<evidence type="ECO:0000313" key="4">
    <source>
        <dbReference type="Proteomes" id="UP000229740"/>
    </source>
</evidence>
<evidence type="ECO:0000259" key="2">
    <source>
        <dbReference type="Pfam" id="PF00534"/>
    </source>
</evidence>
<dbReference type="GO" id="GO:0016757">
    <property type="term" value="F:glycosyltransferase activity"/>
    <property type="evidence" value="ECO:0007669"/>
    <property type="project" value="InterPro"/>
</dbReference>
<evidence type="ECO:0000256" key="1">
    <source>
        <dbReference type="ARBA" id="ARBA00022679"/>
    </source>
</evidence>
<name>A0A2G6E1P5_9BACT</name>
<dbReference type="PANTHER" id="PTHR46401:SF2">
    <property type="entry name" value="GLYCOSYLTRANSFERASE WBBK-RELATED"/>
    <property type="match status" value="1"/>
</dbReference>
<reference evidence="3 4" key="1">
    <citation type="submission" date="2017-10" db="EMBL/GenBank/DDBJ databases">
        <title>Novel microbial diversity and functional potential in the marine mammal oral microbiome.</title>
        <authorList>
            <person name="Dudek N.K."/>
            <person name="Sun C.L."/>
            <person name="Burstein D."/>
            <person name="Kantor R.S."/>
            <person name="Aliaga Goltsman D.S."/>
            <person name="Bik E.M."/>
            <person name="Thomas B.C."/>
            <person name="Banfield J.F."/>
            <person name="Relman D.A."/>
        </authorList>
    </citation>
    <scope>NUCLEOTIDE SEQUENCE [LARGE SCALE GENOMIC DNA]</scope>
    <source>
        <strain evidence="3">DOLZORAL124_49_17</strain>
    </source>
</reference>
<dbReference type="Proteomes" id="UP000229740">
    <property type="component" value="Unassembled WGS sequence"/>
</dbReference>
<feature type="domain" description="Glycosyl transferase family 1" evidence="2">
    <location>
        <begin position="171"/>
        <end position="329"/>
    </location>
</feature>
<dbReference type="Gene3D" id="3.40.50.2000">
    <property type="entry name" value="Glycogen Phosphorylase B"/>
    <property type="match status" value="2"/>
</dbReference>
<dbReference type="PANTHER" id="PTHR46401">
    <property type="entry name" value="GLYCOSYLTRANSFERASE WBBK-RELATED"/>
    <property type="match status" value="1"/>
</dbReference>
<dbReference type="Pfam" id="PF00534">
    <property type="entry name" value="Glycos_transf_1"/>
    <property type="match status" value="1"/>
</dbReference>
<proteinExistence type="predicted"/>
<evidence type="ECO:0000313" key="3">
    <source>
        <dbReference type="EMBL" id="PID56023.1"/>
    </source>
</evidence>